<feature type="domain" description="RecF/RecN/SMC N-terminal" evidence="14">
    <location>
        <begin position="100"/>
        <end position="1108"/>
    </location>
</feature>
<dbReference type="GO" id="GO:0003684">
    <property type="term" value="F:damaged DNA binding"/>
    <property type="evidence" value="ECO:0007669"/>
    <property type="project" value="TreeGrafter"/>
</dbReference>
<keyword evidence="7" id="KW-0067">ATP-binding</keyword>
<keyword evidence="5" id="KW-0547">Nucleotide-binding</keyword>
<evidence type="ECO:0000313" key="15">
    <source>
        <dbReference type="EMBL" id="KAK5173184.1"/>
    </source>
</evidence>
<keyword evidence="11" id="KW-0539">Nucleus</keyword>
<dbReference type="GO" id="GO:0035861">
    <property type="term" value="C:site of double-strand break"/>
    <property type="evidence" value="ECO:0007669"/>
    <property type="project" value="TreeGrafter"/>
</dbReference>
<evidence type="ECO:0000256" key="7">
    <source>
        <dbReference type="ARBA" id="ARBA00022840"/>
    </source>
</evidence>
<dbReference type="Proteomes" id="UP001337655">
    <property type="component" value="Unassembled WGS sequence"/>
</dbReference>
<dbReference type="Pfam" id="PF02463">
    <property type="entry name" value="SMC_N"/>
    <property type="match status" value="1"/>
</dbReference>
<dbReference type="GO" id="GO:0005524">
    <property type="term" value="F:ATP binding"/>
    <property type="evidence" value="ECO:0007669"/>
    <property type="project" value="UniProtKB-KW"/>
</dbReference>
<dbReference type="RefSeq" id="XP_064661902.1">
    <property type="nucleotide sequence ID" value="XM_064800563.1"/>
</dbReference>
<dbReference type="GO" id="GO:0016787">
    <property type="term" value="F:hydrolase activity"/>
    <property type="evidence" value="ECO:0007669"/>
    <property type="project" value="UniProtKB-KW"/>
</dbReference>
<dbReference type="GeneID" id="89924653"/>
<dbReference type="InterPro" id="IPR003395">
    <property type="entry name" value="RecF/RecN/SMC_N"/>
</dbReference>
<evidence type="ECO:0000256" key="10">
    <source>
        <dbReference type="ARBA" id="ARBA00023204"/>
    </source>
</evidence>
<dbReference type="EC" id="3.6.4.13" evidence="15"/>
<sequence length="1139" mass="128942">MAPRKRSREATDIDGEVEIESASSRLQHGNKRSRIALAQQNGGSTVSDDDDDDEIPGGSRSGTVSDDEEDDELLDLRATQVVQKEHRQHRDNRASEQGVIEEVFCRNFMCHSKLRIKLGPLINFIIGHNGSGKSAVLTALTMCLGGKATATNRGASLKSLIKEGTDSATLAVKIKNQGDGSYKPDLYGRSITVERHFTRAGTSGFKLKNEHDKVISTKKADLDDILDFYAFQLDNPINVLTQDMARQFLSNSSPGDKYKFFIRGTQLEVLDADYKLMEENLDNIEEKCRTREQDISILKEKMEEAEVRKKRLEKTQSMSEKIERIRWQHAWAQVEEQEQMLEGYEQAVREARENVQEKTDAAGTVDGVYEGQNQSFESAKRTQHDLQEQLQPLQEACDAAKVKMEANKTSMSDIKAQERNCREEMKNIKKVMSRLEADIQKEKDILAGAEGDEHLARMNRLEELREEAEAKKQEYEEHLNGLAALQERETAAAQAAKVGQEPFQRCMQAVEEADGRLKRLQNSQGQQWSAFRPRMENLVRAINNETRFRTKPVGPMGKHIRILKPEWTSPIEKTMGGNLEAFIVTSKEDQNLLSQLMNRMNCRAPIMIGHPARLDVTGKEPAEDIDTMLRILDIDNDLVRNSIIINQAAEQMALIPEPAQAHAFMFKGAKPHNVRVTLARAAERGAAIRYEWSQRGASKASDVPAFQGPSRMTTDIQDQIRMQHEARAQAMRERDDAREAKRRLEEAHKAASANIRKFKGREQQLKVQYQQAEDEIEQQQALIDRNRPEDGKLQELERQLRDAKVESDSQGSSFQDIINAMDDLNNDARGIKAALDGATSELATAQKNVERAERRVDDLATKRQKALQEKNLAIQLIDQAHKEQTEAEGRLDTHKNHVAAFVEQAKQVSRRVEVPEGMTAAKLDARLDKLLDDRRRLHEEAGGTQEELNIAALERRTEYEEAAAGLKEMEVFAKELKGTLNDRHDRWKKFRRIISSRARTNFQYLLSERNFRGRCIMDHTNKELDIKVEPDLSKSSDAGRATKTLSGGEKSFSTICLLLSIWDAMGSPIRCLDEFDVFMDNVNRATSMRMMIAAARKAVGRQFVLITPQSMDSVSYGDDVKVNRMSDPERGQTTLEMGA</sequence>
<dbReference type="Gene3D" id="3.40.50.300">
    <property type="entry name" value="P-loop containing nucleotide triphosphate hydrolases"/>
    <property type="match status" value="2"/>
</dbReference>
<dbReference type="SUPFAM" id="SSF52540">
    <property type="entry name" value="P-loop containing nucleoside triphosphate hydrolases"/>
    <property type="match status" value="1"/>
</dbReference>
<accession>A0AAV9PHF8</accession>
<evidence type="ECO:0000256" key="11">
    <source>
        <dbReference type="ARBA" id="ARBA00023242"/>
    </source>
</evidence>
<comment type="similarity">
    <text evidence="3">Belongs to the SMC family. SMC6 subfamily.</text>
</comment>
<keyword evidence="4" id="KW-0158">Chromosome</keyword>
<dbReference type="GO" id="GO:0003697">
    <property type="term" value="F:single-stranded DNA binding"/>
    <property type="evidence" value="ECO:0007669"/>
    <property type="project" value="TreeGrafter"/>
</dbReference>
<protein>
    <submittedName>
        <fullName evidence="15">Structural maintenance of chromosomes protein 6</fullName>
        <ecNumber evidence="15">3.6.4.13</ecNumber>
    </submittedName>
</protein>
<feature type="coiled-coil region" evidence="12">
    <location>
        <begin position="920"/>
        <end position="947"/>
    </location>
</feature>
<gene>
    <name evidence="15" type="primary">smc6</name>
    <name evidence="15" type="ORF">LTR77_003306</name>
</gene>
<dbReference type="PANTHER" id="PTHR19306:SF6">
    <property type="entry name" value="STRUCTURAL MAINTENANCE OF CHROMOSOMES PROTEIN 6"/>
    <property type="match status" value="1"/>
</dbReference>
<keyword evidence="9" id="KW-0233">DNA recombination</keyword>
<dbReference type="AlphaFoldDB" id="A0AAV9PHF8"/>
<evidence type="ECO:0000256" key="5">
    <source>
        <dbReference type="ARBA" id="ARBA00022741"/>
    </source>
</evidence>
<feature type="coiled-coil region" evidence="12">
    <location>
        <begin position="267"/>
        <end position="361"/>
    </location>
</feature>
<evidence type="ECO:0000256" key="9">
    <source>
        <dbReference type="ARBA" id="ARBA00023172"/>
    </source>
</evidence>
<dbReference type="GO" id="GO:0000724">
    <property type="term" value="P:double-strand break repair via homologous recombination"/>
    <property type="evidence" value="ECO:0007669"/>
    <property type="project" value="TreeGrafter"/>
</dbReference>
<feature type="region of interest" description="Disordered" evidence="13">
    <location>
        <begin position="1"/>
        <end position="70"/>
    </location>
</feature>
<keyword evidence="16" id="KW-1185">Reference proteome</keyword>
<reference evidence="15 16" key="1">
    <citation type="submission" date="2023-08" db="EMBL/GenBank/DDBJ databases">
        <title>Black Yeasts Isolated from many extreme environments.</title>
        <authorList>
            <person name="Coleine C."/>
            <person name="Stajich J.E."/>
            <person name="Selbmann L."/>
        </authorList>
    </citation>
    <scope>NUCLEOTIDE SEQUENCE [LARGE SCALE GENOMIC DNA]</scope>
    <source>
        <strain evidence="15 16">CCFEE 5935</strain>
    </source>
</reference>
<dbReference type="GO" id="GO:0005634">
    <property type="term" value="C:nucleus"/>
    <property type="evidence" value="ECO:0007669"/>
    <property type="project" value="UniProtKB-SubCell"/>
</dbReference>
<evidence type="ECO:0000256" key="13">
    <source>
        <dbReference type="SAM" id="MobiDB-lite"/>
    </source>
</evidence>
<evidence type="ECO:0000313" key="16">
    <source>
        <dbReference type="Proteomes" id="UP001337655"/>
    </source>
</evidence>
<evidence type="ECO:0000256" key="6">
    <source>
        <dbReference type="ARBA" id="ARBA00022763"/>
    </source>
</evidence>
<dbReference type="EMBL" id="JAVRRT010000004">
    <property type="protein sequence ID" value="KAK5173184.1"/>
    <property type="molecule type" value="Genomic_DNA"/>
</dbReference>
<dbReference type="InterPro" id="IPR027417">
    <property type="entry name" value="P-loop_NTPase"/>
</dbReference>
<keyword evidence="8 12" id="KW-0175">Coiled coil</keyword>
<evidence type="ECO:0000256" key="8">
    <source>
        <dbReference type="ARBA" id="ARBA00023054"/>
    </source>
</evidence>
<name>A0AAV9PHF8_9PEZI</name>
<evidence type="ECO:0000256" key="4">
    <source>
        <dbReference type="ARBA" id="ARBA00022454"/>
    </source>
</evidence>
<dbReference type="PANTHER" id="PTHR19306">
    <property type="entry name" value="STRUCTURAL MAINTENANCE OF CHROMOSOMES 5,6 SMC5, SMC6"/>
    <property type="match status" value="1"/>
</dbReference>
<keyword evidence="15" id="KW-0378">Hydrolase</keyword>
<evidence type="ECO:0000256" key="2">
    <source>
        <dbReference type="ARBA" id="ARBA00004286"/>
    </source>
</evidence>
<proteinExistence type="inferred from homology"/>
<evidence type="ECO:0000256" key="12">
    <source>
        <dbReference type="SAM" id="Coils"/>
    </source>
</evidence>
<feature type="coiled-coil region" evidence="12">
    <location>
        <begin position="723"/>
        <end position="869"/>
    </location>
</feature>
<evidence type="ECO:0000256" key="1">
    <source>
        <dbReference type="ARBA" id="ARBA00004123"/>
    </source>
</evidence>
<comment type="subcellular location">
    <subcellularLocation>
        <location evidence="2">Chromosome</location>
    </subcellularLocation>
    <subcellularLocation>
        <location evidence="1">Nucleus</location>
    </subcellularLocation>
</comment>
<dbReference type="GO" id="GO:0003724">
    <property type="term" value="F:RNA helicase activity"/>
    <property type="evidence" value="ECO:0007669"/>
    <property type="project" value="UniProtKB-EC"/>
</dbReference>
<comment type="caution">
    <text evidence="15">The sequence shown here is derived from an EMBL/GenBank/DDBJ whole genome shotgun (WGS) entry which is preliminary data.</text>
</comment>
<keyword evidence="6" id="KW-0227">DNA damage</keyword>
<feature type="coiled-coil region" evidence="12">
    <location>
        <begin position="414"/>
        <end position="488"/>
    </location>
</feature>
<evidence type="ECO:0000256" key="3">
    <source>
        <dbReference type="ARBA" id="ARBA00006793"/>
    </source>
</evidence>
<evidence type="ECO:0000259" key="14">
    <source>
        <dbReference type="Pfam" id="PF02463"/>
    </source>
</evidence>
<dbReference type="GO" id="GO:0030915">
    <property type="term" value="C:Smc5-Smc6 complex"/>
    <property type="evidence" value="ECO:0007669"/>
    <property type="project" value="TreeGrafter"/>
</dbReference>
<organism evidence="15 16">
    <name type="scientific">Saxophila tyrrhenica</name>
    <dbReference type="NCBI Taxonomy" id="1690608"/>
    <lineage>
        <taxon>Eukaryota</taxon>
        <taxon>Fungi</taxon>
        <taxon>Dikarya</taxon>
        <taxon>Ascomycota</taxon>
        <taxon>Pezizomycotina</taxon>
        <taxon>Dothideomycetes</taxon>
        <taxon>Dothideomycetidae</taxon>
        <taxon>Mycosphaerellales</taxon>
        <taxon>Extremaceae</taxon>
        <taxon>Saxophila</taxon>
    </lineage>
</organism>
<keyword evidence="10" id="KW-0234">DNA repair</keyword>